<dbReference type="OrthoDB" id="7068664at2"/>
<reference evidence="2 3" key="1">
    <citation type="submission" date="2018-06" db="EMBL/GenBank/DDBJ databases">
        <authorList>
            <consortium name="Pathogen Informatics"/>
            <person name="Doyle S."/>
        </authorList>
    </citation>
    <scope>NUCLEOTIDE SEQUENCE [LARGE SCALE GENOMIC DNA]</scope>
    <source>
        <strain evidence="2 3">NCTC13337</strain>
    </source>
</reference>
<dbReference type="Pfam" id="PF04380">
    <property type="entry name" value="BMFP"/>
    <property type="match status" value="1"/>
</dbReference>
<protein>
    <submittedName>
        <fullName evidence="2">Uncharacterized protein conserved in bacteria</fullName>
    </submittedName>
</protein>
<gene>
    <name evidence="2" type="primary">yqiC</name>
    <name evidence="2" type="ORF">NCTC13337_01138</name>
</gene>
<evidence type="ECO:0000256" key="1">
    <source>
        <dbReference type="SAM" id="Coils"/>
    </source>
</evidence>
<dbReference type="PANTHER" id="PTHR38040">
    <property type="entry name" value="UBIQUINONE BIOSYNTHESIS ACCESSORY FACTOR UBIK"/>
    <property type="match status" value="1"/>
</dbReference>
<evidence type="ECO:0000313" key="3">
    <source>
        <dbReference type="Proteomes" id="UP000254601"/>
    </source>
</evidence>
<keyword evidence="1" id="KW-0175">Coiled coil</keyword>
<name>A0A380MTD1_9GAMM</name>
<keyword evidence="3" id="KW-1185">Reference proteome</keyword>
<organism evidence="2 3">
    <name type="scientific">Suttonella ornithocola</name>
    <dbReference type="NCBI Taxonomy" id="279832"/>
    <lineage>
        <taxon>Bacteria</taxon>
        <taxon>Pseudomonadati</taxon>
        <taxon>Pseudomonadota</taxon>
        <taxon>Gammaproteobacteria</taxon>
        <taxon>Cardiobacteriales</taxon>
        <taxon>Cardiobacteriaceae</taxon>
        <taxon>Suttonella</taxon>
    </lineage>
</organism>
<dbReference type="EMBL" id="UHIC01000001">
    <property type="protein sequence ID" value="SUO95173.1"/>
    <property type="molecule type" value="Genomic_DNA"/>
</dbReference>
<accession>A0A380MTD1</accession>
<sequence>MKNNPFAFVMHQLETHLPEPLRPFQAEVKETARRALADKLSDFDLVVKSELEAQVRKLKATEKKIATLEARLSVLEEKLKEKTP</sequence>
<dbReference type="InterPro" id="IPR007475">
    <property type="entry name" value="UbiK"/>
</dbReference>
<dbReference type="AlphaFoldDB" id="A0A380MTD1"/>
<dbReference type="Proteomes" id="UP000254601">
    <property type="component" value="Unassembled WGS sequence"/>
</dbReference>
<feature type="coiled-coil region" evidence="1">
    <location>
        <begin position="51"/>
        <end position="78"/>
    </location>
</feature>
<proteinExistence type="predicted"/>
<dbReference type="PANTHER" id="PTHR38040:SF1">
    <property type="entry name" value="UBIQUINONE BIOSYNTHESIS ACCESSORY FACTOR UBIK"/>
    <property type="match status" value="1"/>
</dbReference>
<dbReference type="GO" id="GO:0005829">
    <property type="term" value="C:cytosol"/>
    <property type="evidence" value="ECO:0007669"/>
    <property type="project" value="TreeGrafter"/>
</dbReference>
<evidence type="ECO:0000313" key="2">
    <source>
        <dbReference type="EMBL" id="SUO95173.1"/>
    </source>
</evidence>